<dbReference type="InterPro" id="IPR005618">
    <property type="entry name" value="OMPW"/>
</dbReference>
<evidence type="ECO:0000256" key="1">
    <source>
        <dbReference type="ARBA" id="ARBA00004442"/>
    </source>
</evidence>
<dbReference type="GO" id="GO:0055085">
    <property type="term" value="P:transmembrane transport"/>
    <property type="evidence" value="ECO:0007669"/>
    <property type="project" value="TreeGrafter"/>
</dbReference>
<proteinExistence type="predicted"/>
<dbReference type="PANTHER" id="PTHR36920">
    <property type="match status" value="1"/>
</dbReference>
<dbReference type="Gene3D" id="2.40.160.20">
    <property type="match status" value="1"/>
</dbReference>
<keyword evidence="4" id="KW-1185">Reference proteome</keyword>
<organism evidence="3 4">
    <name type="scientific">Collimonas arenae</name>
    <dbReference type="NCBI Taxonomy" id="279058"/>
    <lineage>
        <taxon>Bacteria</taxon>
        <taxon>Pseudomonadati</taxon>
        <taxon>Pseudomonadota</taxon>
        <taxon>Betaproteobacteria</taxon>
        <taxon>Burkholderiales</taxon>
        <taxon>Oxalobacteraceae</taxon>
        <taxon>Collimonas</taxon>
    </lineage>
</organism>
<dbReference type="KEGG" id="care:LT85_4326"/>
<dbReference type="PANTHER" id="PTHR36920:SF1">
    <property type="entry name" value="OUTER MEMBRANE PROTEIN W"/>
    <property type="match status" value="1"/>
</dbReference>
<dbReference type="OrthoDB" id="9807574at2"/>
<comment type="subcellular location">
    <subcellularLocation>
        <location evidence="1">Cell outer membrane</location>
    </subcellularLocation>
</comment>
<sequence length="239" mass="25069">MKKQMSVLKKLAAVSVLAAFAAPAMAQQAGDNVVNFGWAHIGLNQSSEPLTLGGTFQVPGSGAHVSNADTAILQLTHFFTDNIAVTADLGIPPKFKLSGEGTLNGLGQLGTATQWSPAVLAKYYFGDANSQFRPYLGAGAAYVWYSNIKLTSSLTNLLGGGDPRASTSADLSSSFVPVANAGIAYNFDKNWSVNFSLSYVPLKTKADLSTTHADGSVTHATTKITLNPMVSVLTVGYKF</sequence>
<reference evidence="4" key="1">
    <citation type="journal article" date="2014" name="Soil Biol. Biochem.">
        <title>Structure and function of bacterial communities in ageing soils: Insights from the Mendocino ecological staircase.</title>
        <authorList>
            <person name="Uroz S."/>
            <person name="Tech J.J."/>
            <person name="Sawaya N.A."/>
            <person name="Frey-Klett P."/>
            <person name="Leveau J.H.J."/>
        </authorList>
    </citation>
    <scope>NUCLEOTIDE SEQUENCE [LARGE SCALE GENOMIC DNA]</scope>
    <source>
        <strain evidence="4">Cal35</strain>
    </source>
</reference>
<keyword evidence="2" id="KW-0732">Signal</keyword>
<dbReference type="STRING" id="279058.LT85_4326"/>
<evidence type="ECO:0000313" key="4">
    <source>
        <dbReference type="Proteomes" id="UP000030302"/>
    </source>
</evidence>
<evidence type="ECO:0000313" key="3">
    <source>
        <dbReference type="EMBL" id="AIY43484.1"/>
    </source>
</evidence>
<feature type="signal peptide" evidence="2">
    <location>
        <begin position="1"/>
        <end position="26"/>
    </location>
</feature>
<dbReference type="InterPro" id="IPR011250">
    <property type="entry name" value="OMP/PagP_B-barrel"/>
</dbReference>
<dbReference type="AlphaFoldDB" id="A0A0A1FIL5"/>
<dbReference type="HOGENOM" id="CLU_042505_5_1_4"/>
<accession>A0A0A1FIL5</accession>
<dbReference type="SUPFAM" id="SSF56925">
    <property type="entry name" value="OMPA-like"/>
    <property type="match status" value="1"/>
</dbReference>
<name>A0A0A1FIL5_9BURK</name>
<feature type="chain" id="PRO_5001983438" evidence="2">
    <location>
        <begin position="27"/>
        <end position="239"/>
    </location>
</feature>
<dbReference type="GO" id="GO:0009279">
    <property type="term" value="C:cell outer membrane"/>
    <property type="evidence" value="ECO:0007669"/>
    <property type="project" value="UniProtKB-SubCell"/>
</dbReference>
<gene>
    <name evidence="3" type="ORF">LT85_4326</name>
</gene>
<evidence type="ECO:0000256" key="2">
    <source>
        <dbReference type="SAM" id="SignalP"/>
    </source>
</evidence>
<dbReference type="Proteomes" id="UP000030302">
    <property type="component" value="Chromosome"/>
</dbReference>
<protein>
    <submittedName>
        <fullName evidence="3">Outer membrane protein W</fullName>
    </submittedName>
</protein>
<dbReference type="RefSeq" id="WP_038493013.1">
    <property type="nucleotide sequence ID" value="NZ_CP009962.1"/>
</dbReference>
<dbReference type="Pfam" id="PF03922">
    <property type="entry name" value="OmpW"/>
    <property type="match status" value="1"/>
</dbReference>
<dbReference type="EMBL" id="CP009962">
    <property type="protein sequence ID" value="AIY43484.1"/>
    <property type="molecule type" value="Genomic_DNA"/>
</dbReference>